<dbReference type="PANTHER" id="PTHR33164:SF5">
    <property type="entry name" value="ORGANIC HYDROPEROXIDE RESISTANCE TRANSCRIPTIONAL REGULATOR"/>
    <property type="match status" value="1"/>
</dbReference>
<dbReference type="RefSeq" id="WP_184482196.1">
    <property type="nucleotide sequence ID" value="NZ_JACHIV010000001.1"/>
</dbReference>
<dbReference type="PROSITE" id="PS50995">
    <property type="entry name" value="HTH_MARR_2"/>
    <property type="match status" value="1"/>
</dbReference>
<keyword evidence="5" id="KW-0804">Transcription</keyword>
<evidence type="ECO:0000256" key="2">
    <source>
        <dbReference type="ARBA" id="ARBA00022490"/>
    </source>
</evidence>
<evidence type="ECO:0000256" key="6">
    <source>
        <dbReference type="SAM" id="Coils"/>
    </source>
</evidence>
<dbReference type="InterPro" id="IPR055166">
    <property type="entry name" value="Transc_reg_Sar_Rot_HTH"/>
</dbReference>
<keyword evidence="2" id="KW-0963">Cytoplasm</keyword>
<evidence type="ECO:0000256" key="1">
    <source>
        <dbReference type="ARBA" id="ARBA00004496"/>
    </source>
</evidence>
<dbReference type="PANTHER" id="PTHR33164">
    <property type="entry name" value="TRANSCRIPTIONAL REGULATOR, MARR FAMILY"/>
    <property type="match status" value="1"/>
</dbReference>
<dbReference type="GO" id="GO:0003700">
    <property type="term" value="F:DNA-binding transcription factor activity"/>
    <property type="evidence" value="ECO:0007669"/>
    <property type="project" value="InterPro"/>
</dbReference>
<dbReference type="InterPro" id="IPR036388">
    <property type="entry name" value="WH-like_DNA-bd_sf"/>
</dbReference>
<keyword evidence="3" id="KW-0805">Transcription regulation</keyword>
<evidence type="ECO:0000313" key="8">
    <source>
        <dbReference type="EMBL" id="MBB5071682.1"/>
    </source>
</evidence>
<comment type="caution">
    <text evidence="8">The sequence shown here is derived from an EMBL/GenBank/DDBJ whole genome shotgun (WGS) entry which is preliminary data.</text>
</comment>
<keyword evidence="6" id="KW-0175">Coiled coil</keyword>
<dbReference type="PRINTS" id="PR00598">
    <property type="entry name" value="HTHMARR"/>
</dbReference>
<evidence type="ECO:0000259" key="7">
    <source>
        <dbReference type="PROSITE" id="PS50995"/>
    </source>
</evidence>
<dbReference type="InterPro" id="IPR039422">
    <property type="entry name" value="MarR/SlyA-like"/>
</dbReference>
<dbReference type="InterPro" id="IPR036390">
    <property type="entry name" value="WH_DNA-bd_sf"/>
</dbReference>
<protein>
    <submittedName>
        <fullName evidence="8">DNA-binding MarR family transcriptional regulator</fullName>
    </submittedName>
</protein>
<feature type="coiled-coil region" evidence="6">
    <location>
        <begin position="128"/>
        <end position="155"/>
    </location>
</feature>
<proteinExistence type="predicted"/>
<feature type="domain" description="HTH marR-type" evidence="7">
    <location>
        <begin position="10"/>
        <end position="140"/>
    </location>
</feature>
<dbReference type="SMART" id="SM00347">
    <property type="entry name" value="HTH_MARR"/>
    <property type="match status" value="1"/>
</dbReference>
<dbReference type="GO" id="GO:0006950">
    <property type="term" value="P:response to stress"/>
    <property type="evidence" value="ECO:0007669"/>
    <property type="project" value="TreeGrafter"/>
</dbReference>
<keyword evidence="9" id="KW-1185">Reference proteome</keyword>
<organism evidence="8 9">
    <name type="scientific">Saccharopolyspora gloriosae</name>
    <dbReference type="NCBI Taxonomy" id="455344"/>
    <lineage>
        <taxon>Bacteria</taxon>
        <taxon>Bacillati</taxon>
        <taxon>Actinomycetota</taxon>
        <taxon>Actinomycetes</taxon>
        <taxon>Pseudonocardiales</taxon>
        <taxon>Pseudonocardiaceae</taxon>
        <taxon>Saccharopolyspora</taxon>
    </lineage>
</organism>
<comment type="subcellular location">
    <subcellularLocation>
        <location evidence="1">Cytoplasm</location>
    </subcellularLocation>
</comment>
<gene>
    <name evidence="8" type="ORF">BJ969_004770</name>
</gene>
<name>A0A840NRE1_9PSEU</name>
<reference evidence="8 9" key="1">
    <citation type="submission" date="2020-08" db="EMBL/GenBank/DDBJ databases">
        <title>Sequencing the genomes of 1000 actinobacteria strains.</title>
        <authorList>
            <person name="Klenk H.-P."/>
        </authorList>
    </citation>
    <scope>NUCLEOTIDE SEQUENCE [LARGE SCALE GENOMIC DNA]</scope>
    <source>
        <strain evidence="8 9">DSM 45582</strain>
    </source>
</reference>
<dbReference type="FunFam" id="1.10.10.10:FF:000163">
    <property type="entry name" value="MarR family transcriptional regulator"/>
    <property type="match status" value="1"/>
</dbReference>
<evidence type="ECO:0000256" key="5">
    <source>
        <dbReference type="ARBA" id="ARBA00023163"/>
    </source>
</evidence>
<evidence type="ECO:0000256" key="4">
    <source>
        <dbReference type="ARBA" id="ARBA00023125"/>
    </source>
</evidence>
<dbReference type="InterPro" id="IPR000835">
    <property type="entry name" value="HTH_MarR-typ"/>
</dbReference>
<accession>A0A840NRE1</accession>
<dbReference type="Gene3D" id="1.10.10.10">
    <property type="entry name" value="Winged helix-like DNA-binding domain superfamily/Winged helix DNA-binding domain"/>
    <property type="match status" value="1"/>
</dbReference>
<dbReference type="AlphaFoldDB" id="A0A840NRE1"/>
<evidence type="ECO:0000313" key="9">
    <source>
        <dbReference type="Proteomes" id="UP000580474"/>
    </source>
</evidence>
<dbReference type="EMBL" id="JACHIV010000001">
    <property type="protein sequence ID" value="MBB5071682.1"/>
    <property type="molecule type" value="Genomic_DNA"/>
</dbReference>
<dbReference type="Proteomes" id="UP000580474">
    <property type="component" value="Unassembled WGS sequence"/>
</dbReference>
<sequence>MSSDSVLSLDRQVCFALYSASRSFTNLYRPFLDELGLTYPQYLVMLVLWERDSLAVKDLGATLRLDSGTLSPLVKRLEAGGLVARRRSARDERSVEVGLTDEGRELRERAAVVPHRVLAAIGMGLDEVRELRSTLERLTANVDEAAERARAAVAAGVPITDELLRGTTTEGD</sequence>
<dbReference type="Pfam" id="PF22381">
    <property type="entry name" value="Staph_reg_Sar_Rot"/>
    <property type="match status" value="1"/>
</dbReference>
<keyword evidence="4 8" id="KW-0238">DNA-binding</keyword>
<evidence type="ECO:0000256" key="3">
    <source>
        <dbReference type="ARBA" id="ARBA00023015"/>
    </source>
</evidence>
<dbReference type="GO" id="GO:0003677">
    <property type="term" value="F:DNA binding"/>
    <property type="evidence" value="ECO:0007669"/>
    <property type="project" value="UniProtKB-KW"/>
</dbReference>
<dbReference type="GO" id="GO:0005737">
    <property type="term" value="C:cytoplasm"/>
    <property type="evidence" value="ECO:0007669"/>
    <property type="project" value="UniProtKB-SubCell"/>
</dbReference>
<dbReference type="SUPFAM" id="SSF46785">
    <property type="entry name" value="Winged helix' DNA-binding domain"/>
    <property type="match status" value="1"/>
</dbReference>